<keyword evidence="4 10" id="KW-1003">Cell membrane</keyword>
<comment type="similarity">
    <text evidence="2 10">Belongs to the MscL family.</text>
</comment>
<evidence type="ECO:0000256" key="7">
    <source>
        <dbReference type="ARBA" id="ARBA00023065"/>
    </source>
</evidence>
<dbReference type="Pfam" id="PF01741">
    <property type="entry name" value="MscL"/>
    <property type="match status" value="1"/>
</dbReference>
<evidence type="ECO:0000256" key="4">
    <source>
        <dbReference type="ARBA" id="ARBA00022475"/>
    </source>
</evidence>
<dbReference type="GO" id="GO:0005886">
    <property type="term" value="C:plasma membrane"/>
    <property type="evidence" value="ECO:0007669"/>
    <property type="project" value="UniProtKB-SubCell"/>
</dbReference>
<evidence type="ECO:0000256" key="5">
    <source>
        <dbReference type="ARBA" id="ARBA00022692"/>
    </source>
</evidence>
<keyword evidence="6 10" id="KW-1133">Transmembrane helix</keyword>
<keyword evidence="3 10" id="KW-0813">Transport</keyword>
<dbReference type="Gene3D" id="1.10.1200.120">
    <property type="entry name" value="Large-conductance mechanosensitive channel, MscL, domain 1"/>
    <property type="match status" value="1"/>
</dbReference>
<feature type="region of interest" description="Disordered" evidence="11">
    <location>
        <begin position="145"/>
        <end position="176"/>
    </location>
</feature>
<comment type="caution">
    <text evidence="12">The sequence shown here is derived from an EMBL/GenBank/DDBJ whole genome shotgun (WGS) entry which is preliminary data.</text>
</comment>
<evidence type="ECO:0000256" key="9">
    <source>
        <dbReference type="ARBA" id="ARBA00023303"/>
    </source>
</evidence>
<dbReference type="InterPro" id="IPR036019">
    <property type="entry name" value="MscL_channel"/>
</dbReference>
<evidence type="ECO:0000313" key="12">
    <source>
        <dbReference type="EMBL" id="RKR89658.1"/>
    </source>
</evidence>
<accession>A0A495JM75</accession>
<protein>
    <recommendedName>
        <fullName evidence="10">Large-conductance mechanosensitive channel</fullName>
    </recommendedName>
</protein>
<proteinExistence type="inferred from homology"/>
<dbReference type="PRINTS" id="PR01264">
    <property type="entry name" value="MECHCHANNEL"/>
</dbReference>
<evidence type="ECO:0000256" key="11">
    <source>
        <dbReference type="SAM" id="MobiDB-lite"/>
    </source>
</evidence>
<reference evidence="12 13" key="1">
    <citation type="submission" date="2018-10" db="EMBL/GenBank/DDBJ databases">
        <title>Sequencing the genomes of 1000 actinobacteria strains.</title>
        <authorList>
            <person name="Klenk H.-P."/>
        </authorList>
    </citation>
    <scope>NUCLEOTIDE SEQUENCE [LARGE SCALE GENOMIC DNA]</scope>
    <source>
        <strain evidence="12 13">DSM 45175</strain>
    </source>
</reference>
<dbReference type="InterPro" id="IPR019823">
    <property type="entry name" value="Mechanosensitive_channel_CS"/>
</dbReference>
<keyword evidence="7 10" id="KW-0406">Ion transport</keyword>
<dbReference type="InterPro" id="IPR037673">
    <property type="entry name" value="MSC/AndL"/>
</dbReference>
<sequence length="176" mass="18634">MLKGFKDFIMRGNVVDLAVGVVIGAAFTTVVTQLTLSFLKPLIQLLGGSVATPAPTGTPGTPGTPGAEAPPTPGAWHLNGVVFDWAAFVNAVITFFITAAVLYFLVVLPLNKLAERRRRGEEPPPAAPSEEVKLLTEIRDALVAGGRVPSQHREAFDNLTGRDYPPAGRDHPASGR</sequence>
<evidence type="ECO:0000256" key="6">
    <source>
        <dbReference type="ARBA" id="ARBA00022989"/>
    </source>
</evidence>
<evidence type="ECO:0000256" key="10">
    <source>
        <dbReference type="HAMAP-Rule" id="MF_00115"/>
    </source>
</evidence>
<dbReference type="PROSITE" id="PS01327">
    <property type="entry name" value="MSCL"/>
    <property type="match status" value="1"/>
</dbReference>
<dbReference type="Proteomes" id="UP000277671">
    <property type="component" value="Unassembled WGS sequence"/>
</dbReference>
<dbReference type="EMBL" id="RBKT01000001">
    <property type="protein sequence ID" value="RKR89658.1"/>
    <property type="molecule type" value="Genomic_DNA"/>
</dbReference>
<dbReference type="GO" id="GO:0008381">
    <property type="term" value="F:mechanosensitive monoatomic ion channel activity"/>
    <property type="evidence" value="ECO:0007669"/>
    <property type="project" value="UniProtKB-UniRule"/>
</dbReference>
<name>A0A495JM75_9ACTN</name>
<comment type="subcellular location">
    <subcellularLocation>
        <location evidence="1 10">Cell membrane</location>
        <topology evidence="1 10">Multi-pass membrane protein</topology>
    </subcellularLocation>
</comment>
<organism evidence="12 13">
    <name type="scientific">Micromonospora pisi</name>
    <dbReference type="NCBI Taxonomy" id="589240"/>
    <lineage>
        <taxon>Bacteria</taxon>
        <taxon>Bacillati</taxon>
        <taxon>Actinomycetota</taxon>
        <taxon>Actinomycetes</taxon>
        <taxon>Micromonosporales</taxon>
        <taxon>Micromonosporaceae</taxon>
        <taxon>Micromonospora</taxon>
    </lineage>
</organism>
<dbReference type="RefSeq" id="WP_121158063.1">
    <property type="nucleotide sequence ID" value="NZ_RBKT01000001.1"/>
</dbReference>
<comment type="subunit">
    <text evidence="10">Homopentamer.</text>
</comment>
<dbReference type="PANTHER" id="PTHR30266:SF2">
    <property type="entry name" value="LARGE-CONDUCTANCE MECHANOSENSITIVE CHANNEL"/>
    <property type="match status" value="1"/>
</dbReference>
<keyword evidence="9 10" id="KW-0407">Ion channel</keyword>
<evidence type="ECO:0000256" key="8">
    <source>
        <dbReference type="ARBA" id="ARBA00023136"/>
    </source>
</evidence>
<dbReference type="SUPFAM" id="SSF81330">
    <property type="entry name" value="Gated mechanosensitive channel"/>
    <property type="match status" value="1"/>
</dbReference>
<dbReference type="PANTHER" id="PTHR30266">
    <property type="entry name" value="MECHANOSENSITIVE CHANNEL MSCL"/>
    <property type="match status" value="1"/>
</dbReference>
<comment type="function">
    <text evidence="10">Channel that opens in response to stretch forces in the membrane lipid bilayer. May participate in the regulation of osmotic pressure changes within the cell.</text>
</comment>
<keyword evidence="8 10" id="KW-0472">Membrane</keyword>
<dbReference type="AlphaFoldDB" id="A0A495JM75"/>
<dbReference type="HAMAP" id="MF_00115">
    <property type="entry name" value="MscL"/>
    <property type="match status" value="1"/>
</dbReference>
<dbReference type="InterPro" id="IPR001185">
    <property type="entry name" value="MS_channel"/>
</dbReference>
<evidence type="ECO:0000256" key="1">
    <source>
        <dbReference type="ARBA" id="ARBA00004651"/>
    </source>
</evidence>
<keyword evidence="13" id="KW-1185">Reference proteome</keyword>
<evidence type="ECO:0000313" key="13">
    <source>
        <dbReference type="Proteomes" id="UP000277671"/>
    </source>
</evidence>
<feature type="transmembrane region" description="Helical" evidence="10">
    <location>
        <begin position="12"/>
        <end position="36"/>
    </location>
</feature>
<gene>
    <name evidence="10" type="primary">mscL</name>
    <name evidence="12" type="ORF">BDK92_4014</name>
</gene>
<dbReference type="OrthoDB" id="9810350at2"/>
<feature type="transmembrane region" description="Helical" evidence="10">
    <location>
        <begin position="85"/>
        <end position="110"/>
    </location>
</feature>
<evidence type="ECO:0000256" key="3">
    <source>
        <dbReference type="ARBA" id="ARBA00022448"/>
    </source>
</evidence>
<keyword evidence="5 10" id="KW-0812">Transmembrane</keyword>
<evidence type="ECO:0000256" key="2">
    <source>
        <dbReference type="ARBA" id="ARBA00007254"/>
    </source>
</evidence>